<dbReference type="eggNOG" id="ENOG502S8TM">
    <property type="taxonomic scope" value="Eukaryota"/>
</dbReference>
<proteinExistence type="predicted"/>
<accession>C7ZDY6</accession>
<dbReference type="Pfam" id="PF06985">
    <property type="entry name" value="HET"/>
    <property type="match status" value="1"/>
</dbReference>
<dbReference type="HOGENOM" id="CLU_002639_5_3_1"/>
<dbReference type="RefSeq" id="XP_003043525.1">
    <property type="nucleotide sequence ID" value="XM_003043479.1"/>
</dbReference>
<evidence type="ECO:0000259" key="1">
    <source>
        <dbReference type="Pfam" id="PF06985"/>
    </source>
</evidence>
<gene>
    <name evidence="2" type="ORF">NECHADRAFT_88254</name>
</gene>
<dbReference type="Proteomes" id="UP000005206">
    <property type="component" value="Chromosome 13"/>
</dbReference>
<dbReference type="STRING" id="660122.C7ZDY6"/>
<dbReference type="InParanoid" id="C7ZDY6"/>
<dbReference type="KEGG" id="nhe:NECHADRAFT_88254"/>
<dbReference type="InterPro" id="IPR010730">
    <property type="entry name" value="HET"/>
</dbReference>
<dbReference type="VEuPathDB" id="FungiDB:NECHADRAFT_88254"/>
<dbReference type="AlphaFoldDB" id="C7ZDY6"/>
<sequence>MDPDDAFSRLTSPPGCPYLCASCTDVLSCVGDDPQFPIPGHLTRHSFLKAVANKCFICWRLFQALGSTHHEFLRTLTRYERLEDPTRDYNYPLTRLGINNQYAEYSRISVDSEFLTRNWTRNLDLATLPDLARVIEDMDKDKFIAFDYVLVKMDDYAEDLEISQWIESCTGLVDAMAWEDTIDLIGKWIRACDMGHKQCNDRARDTSWFPTRVLDLAPPEFAKSDGEAVKVIEREQVVPGSRYVTLSHRWNEHIPKLTSSNLKARLQKIPFENLTKTFRDFITVSRRLGVRYAWIDSLCIIQESEHGGSDWAQECLTMDLVYRNSFCNLSADWPTDSDGFFLDRKVRQFDLPTIKIKFDKFPTTEDSEDSEDIKDIEGGEEQEFEFLLVDNDTWDCEVTKSPINSRGWVLQERFLSPRVLHFCRNEVFFECCETQKFERFRRSMPAIDRLVYDPFKNIVQKFDGTYDTESCHRVWRRVPEIYNNCKLTYPDDKLVAVSGIARYLKTYLVDDVYVMGIWASDINAQMLWVCETIIRPYVVDCQTLGELEPLSETAVQAVSTPLRQCKGPTFSWVSTDQLAVSFFTNHKLSITRKSVCECTRLVKYREGHAPFDDEPITEDIFDYPGQPMVELKVAGLLRRVRLIDTGSTLLRAVFLDENDGRSENYGSLRHDPYNTTLVSLDFAVDPSEIPNIESRVCFCILWADSDSDYTTTASVPPPSIILELVDLEMGRFRRIGMMLNSRLIQGSAVDYPGWNYDPKTGLHTIYII</sequence>
<dbReference type="PANTHER" id="PTHR33112">
    <property type="entry name" value="DOMAIN PROTEIN, PUTATIVE-RELATED"/>
    <property type="match status" value="1"/>
</dbReference>
<name>C7ZDY6_FUSV7</name>
<dbReference type="EMBL" id="GG698920">
    <property type="protein sequence ID" value="EEU37812.1"/>
    <property type="molecule type" value="Genomic_DNA"/>
</dbReference>
<organism evidence="2 3">
    <name type="scientific">Fusarium vanettenii (strain ATCC MYA-4622 / CBS 123669 / FGSC 9596 / NRRL 45880 / 77-13-4)</name>
    <name type="common">Fusarium solani subsp. pisi</name>
    <dbReference type="NCBI Taxonomy" id="660122"/>
    <lineage>
        <taxon>Eukaryota</taxon>
        <taxon>Fungi</taxon>
        <taxon>Dikarya</taxon>
        <taxon>Ascomycota</taxon>
        <taxon>Pezizomycotina</taxon>
        <taxon>Sordariomycetes</taxon>
        <taxon>Hypocreomycetidae</taxon>
        <taxon>Hypocreales</taxon>
        <taxon>Nectriaceae</taxon>
        <taxon>Fusarium</taxon>
        <taxon>Fusarium solani species complex</taxon>
        <taxon>Fusarium vanettenii</taxon>
    </lineage>
</organism>
<dbReference type="GeneID" id="9669741"/>
<reference evidence="2 3" key="1">
    <citation type="journal article" date="2009" name="PLoS Genet.">
        <title>The genome of Nectria haematococca: contribution of supernumerary chromosomes to gene expansion.</title>
        <authorList>
            <person name="Coleman J.J."/>
            <person name="Rounsley S.D."/>
            <person name="Rodriguez-Carres M."/>
            <person name="Kuo A."/>
            <person name="Wasmann C.C."/>
            <person name="Grimwood J."/>
            <person name="Schmutz J."/>
            <person name="Taga M."/>
            <person name="White G.J."/>
            <person name="Zhou S."/>
            <person name="Schwartz D.C."/>
            <person name="Freitag M."/>
            <person name="Ma L.J."/>
            <person name="Danchin E.G."/>
            <person name="Henrissat B."/>
            <person name="Coutinho P.M."/>
            <person name="Nelson D.R."/>
            <person name="Straney D."/>
            <person name="Napoli C.A."/>
            <person name="Barker B.M."/>
            <person name="Gribskov M."/>
            <person name="Rep M."/>
            <person name="Kroken S."/>
            <person name="Molnar I."/>
            <person name="Rensing C."/>
            <person name="Kennell J.C."/>
            <person name="Zamora J."/>
            <person name="Farman M.L."/>
            <person name="Selker E.U."/>
            <person name="Salamov A."/>
            <person name="Shapiro H."/>
            <person name="Pangilinan J."/>
            <person name="Lindquist E."/>
            <person name="Lamers C."/>
            <person name="Grigoriev I.V."/>
            <person name="Geiser D.M."/>
            <person name="Covert S.F."/>
            <person name="Temporini E."/>
            <person name="Vanetten H.D."/>
        </authorList>
    </citation>
    <scope>NUCLEOTIDE SEQUENCE [LARGE SCALE GENOMIC DNA]</scope>
    <source>
        <strain evidence="3">ATCC MYA-4622 / CBS 123669 / FGSC 9596 / NRRL 45880 / 77-13-4</strain>
    </source>
</reference>
<dbReference type="PANTHER" id="PTHR33112:SF10">
    <property type="entry name" value="TOL"/>
    <property type="match status" value="1"/>
</dbReference>
<keyword evidence="3" id="KW-1185">Reference proteome</keyword>
<dbReference type="OrthoDB" id="5362512at2759"/>
<protein>
    <recommendedName>
        <fullName evidence="1">Heterokaryon incompatibility domain-containing protein</fullName>
    </recommendedName>
</protein>
<evidence type="ECO:0000313" key="2">
    <source>
        <dbReference type="EMBL" id="EEU37812.1"/>
    </source>
</evidence>
<evidence type="ECO:0000313" key="3">
    <source>
        <dbReference type="Proteomes" id="UP000005206"/>
    </source>
</evidence>
<feature type="domain" description="Heterokaryon incompatibility" evidence="1">
    <location>
        <begin position="243"/>
        <end position="412"/>
    </location>
</feature>